<organism evidence="1 2">
    <name type="scientific">Blastopirellula sediminis</name>
    <dbReference type="NCBI Taxonomy" id="2894196"/>
    <lineage>
        <taxon>Bacteria</taxon>
        <taxon>Pseudomonadati</taxon>
        <taxon>Planctomycetota</taxon>
        <taxon>Planctomycetia</taxon>
        <taxon>Pirellulales</taxon>
        <taxon>Pirellulaceae</taxon>
        <taxon>Blastopirellula</taxon>
    </lineage>
</organism>
<comment type="caution">
    <text evidence="1">The sequence shown here is derived from an EMBL/GenBank/DDBJ whole genome shotgun (WGS) entry which is preliminary data.</text>
</comment>
<gene>
    <name evidence="1" type="ORF">LOC68_18560</name>
</gene>
<dbReference type="AlphaFoldDB" id="A0A9X1SI16"/>
<evidence type="ECO:0000313" key="1">
    <source>
        <dbReference type="EMBL" id="MCC9630401.1"/>
    </source>
</evidence>
<dbReference type="EMBL" id="JAJKFT010000010">
    <property type="protein sequence ID" value="MCC9630401.1"/>
    <property type="molecule type" value="Genomic_DNA"/>
</dbReference>
<sequence>MDERRKRAYRYLLYQAMLDIRPVAWLPLGRSIRLPGSGKPRKFVGPA</sequence>
<evidence type="ECO:0000313" key="2">
    <source>
        <dbReference type="Proteomes" id="UP001139103"/>
    </source>
</evidence>
<protein>
    <submittedName>
        <fullName evidence="1">Uncharacterized protein</fullName>
    </submittedName>
</protein>
<reference evidence="1" key="1">
    <citation type="submission" date="2021-11" db="EMBL/GenBank/DDBJ databases">
        <title>Genome sequence.</title>
        <authorList>
            <person name="Sun Q."/>
        </authorList>
    </citation>
    <scope>NUCLEOTIDE SEQUENCE</scope>
    <source>
        <strain evidence="1">JC732</strain>
    </source>
</reference>
<keyword evidence="2" id="KW-1185">Reference proteome</keyword>
<dbReference type="RefSeq" id="WP_230221512.1">
    <property type="nucleotide sequence ID" value="NZ_JAJKFT010000010.1"/>
</dbReference>
<proteinExistence type="predicted"/>
<dbReference type="Proteomes" id="UP001139103">
    <property type="component" value="Unassembled WGS sequence"/>
</dbReference>
<accession>A0A9X1SI16</accession>
<name>A0A9X1SI16_9BACT</name>